<sequence>MKKIIALILLFAFASCSKFTLSKTIEDFPGNRWEQKDVKSFEFDVKEDMDADVAILFSHVDDPQYDKVPLEVTIEGPLGEKENIAVMLRLKDASGKEYSDCVGDVCDLTTVVKEIMPLKKGKYVFTIKNLYSQHSYLPNVLALGISLETVTHK</sequence>
<evidence type="ECO:0000313" key="3">
    <source>
        <dbReference type="Proteomes" id="UP000030152"/>
    </source>
</evidence>
<keyword evidence="3" id="KW-1185">Reference proteome</keyword>
<dbReference type="Pfam" id="PF14109">
    <property type="entry name" value="GldH_lipo"/>
    <property type="match status" value="1"/>
</dbReference>
<reference evidence="2 3" key="1">
    <citation type="submission" date="2013-09" db="EMBL/GenBank/DDBJ databases">
        <authorList>
            <person name="Zeng Z."/>
            <person name="Chen C."/>
        </authorList>
    </citation>
    <scope>NUCLEOTIDE SEQUENCE [LARGE SCALE GENOMIC DNA]</scope>
    <source>
        <strain evidence="2 3">WB 3.3-2</strain>
    </source>
</reference>
<dbReference type="PROSITE" id="PS51257">
    <property type="entry name" value="PROKAR_LIPOPROTEIN"/>
    <property type="match status" value="1"/>
</dbReference>
<feature type="signal peptide" evidence="1">
    <location>
        <begin position="1"/>
        <end position="22"/>
    </location>
</feature>
<evidence type="ECO:0000256" key="1">
    <source>
        <dbReference type="SAM" id="SignalP"/>
    </source>
</evidence>
<accession>A0A0A2M434</accession>
<evidence type="ECO:0000313" key="2">
    <source>
        <dbReference type="EMBL" id="KGO87417.1"/>
    </source>
</evidence>
<dbReference type="InterPro" id="IPR020018">
    <property type="entry name" value="Motility-assoc_lipoprot_GldH"/>
</dbReference>
<organism evidence="2 3">
    <name type="scientific">Flavobacterium rivuli WB 3.3-2 = DSM 21788</name>
    <dbReference type="NCBI Taxonomy" id="1121895"/>
    <lineage>
        <taxon>Bacteria</taxon>
        <taxon>Pseudomonadati</taxon>
        <taxon>Bacteroidota</taxon>
        <taxon>Flavobacteriia</taxon>
        <taxon>Flavobacteriales</taxon>
        <taxon>Flavobacteriaceae</taxon>
        <taxon>Flavobacterium</taxon>
    </lineage>
</organism>
<keyword evidence="1" id="KW-0732">Signal</keyword>
<dbReference type="RefSeq" id="WP_020213502.1">
    <property type="nucleotide sequence ID" value="NZ_JRLX01000005.1"/>
</dbReference>
<gene>
    <name evidence="2" type="ORF">Q765_07060</name>
</gene>
<dbReference type="Proteomes" id="UP000030152">
    <property type="component" value="Unassembled WGS sequence"/>
</dbReference>
<dbReference type="OrthoDB" id="1366051at2"/>
<evidence type="ECO:0008006" key="4">
    <source>
        <dbReference type="Google" id="ProtNLM"/>
    </source>
</evidence>
<name>A0A0A2M434_9FLAO</name>
<dbReference type="AlphaFoldDB" id="A0A0A2M434"/>
<feature type="chain" id="PRO_5002002833" description="Gliding motility protein GldH" evidence="1">
    <location>
        <begin position="23"/>
        <end position="153"/>
    </location>
</feature>
<dbReference type="eggNOG" id="ENOG5032PAX">
    <property type="taxonomic scope" value="Bacteria"/>
</dbReference>
<protein>
    <recommendedName>
        <fullName evidence="4">Gliding motility protein GldH</fullName>
    </recommendedName>
</protein>
<comment type="caution">
    <text evidence="2">The sequence shown here is derived from an EMBL/GenBank/DDBJ whole genome shotgun (WGS) entry which is preliminary data.</text>
</comment>
<dbReference type="EMBL" id="JRLX01000005">
    <property type="protein sequence ID" value="KGO87417.1"/>
    <property type="molecule type" value="Genomic_DNA"/>
</dbReference>
<proteinExistence type="predicted"/>